<dbReference type="AlphaFoldDB" id="A0AAE0ZTK5"/>
<dbReference type="PROSITE" id="PS50994">
    <property type="entry name" value="INTEGRASE"/>
    <property type="match status" value="1"/>
</dbReference>
<comment type="caution">
    <text evidence="2">The sequence shown here is derived from an EMBL/GenBank/DDBJ whole genome shotgun (WGS) entry which is preliminary data.</text>
</comment>
<evidence type="ECO:0000259" key="1">
    <source>
        <dbReference type="PROSITE" id="PS50994"/>
    </source>
</evidence>
<dbReference type="PANTHER" id="PTHR37984:SF15">
    <property type="entry name" value="INTEGRASE CATALYTIC DOMAIN-CONTAINING PROTEIN"/>
    <property type="match status" value="1"/>
</dbReference>
<proteinExistence type="predicted"/>
<dbReference type="PANTHER" id="PTHR37984">
    <property type="entry name" value="PROTEIN CBG26694"/>
    <property type="match status" value="1"/>
</dbReference>
<dbReference type="Proteomes" id="UP001283361">
    <property type="component" value="Unassembled WGS sequence"/>
</dbReference>
<dbReference type="SUPFAM" id="SSF53098">
    <property type="entry name" value="Ribonuclease H-like"/>
    <property type="match status" value="1"/>
</dbReference>
<reference evidence="2" key="1">
    <citation type="journal article" date="2023" name="G3 (Bethesda)">
        <title>A reference genome for the long-term kleptoplast-retaining sea slug Elysia crispata morphotype clarki.</title>
        <authorList>
            <person name="Eastman K.E."/>
            <person name="Pendleton A.L."/>
            <person name="Shaikh M.A."/>
            <person name="Suttiyut T."/>
            <person name="Ogas R."/>
            <person name="Tomko P."/>
            <person name="Gavelis G."/>
            <person name="Widhalm J.R."/>
            <person name="Wisecaver J.H."/>
        </authorList>
    </citation>
    <scope>NUCLEOTIDE SEQUENCE</scope>
    <source>
        <strain evidence="2">ECLA1</strain>
    </source>
</reference>
<dbReference type="EMBL" id="JAWDGP010003344">
    <property type="protein sequence ID" value="KAK3775309.1"/>
    <property type="molecule type" value="Genomic_DNA"/>
</dbReference>
<sequence>MSEVTEMMGTERRLSTPYHAQSNGMVERFNGTLKNMLHKLTSDKARTWDKLIPAVFFTFREIPNTTTSYPPFTLMHGRQVRGPADIIADICSDTDKIVEEYTFVHDYANGLYQDITKASVSFIKDDDIDLETNIEFLGIAQKEFPSDVMLDEKLSPNQHNEIRLLLQGFPDPLSDLPGRTQRIEHTLT</sequence>
<dbReference type="GO" id="GO:0015074">
    <property type="term" value="P:DNA integration"/>
    <property type="evidence" value="ECO:0007669"/>
    <property type="project" value="InterPro"/>
</dbReference>
<protein>
    <recommendedName>
        <fullName evidence="1">Integrase catalytic domain-containing protein</fullName>
    </recommendedName>
</protein>
<feature type="domain" description="Integrase catalytic" evidence="1">
    <location>
        <begin position="1"/>
        <end position="79"/>
    </location>
</feature>
<keyword evidence="3" id="KW-1185">Reference proteome</keyword>
<dbReference type="InterPro" id="IPR001584">
    <property type="entry name" value="Integrase_cat-core"/>
</dbReference>
<organism evidence="2 3">
    <name type="scientific">Elysia crispata</name>
    <name type="common">lettuce slug</name>
    <dbReference type="NCBI Taxonomy" id="231223"/>
    <lineage>
        <taxon>Eukaryota</taxon>
        <taxon>Metazoa</taxon>
        <taxon>Spiralia</taxon>
        <taxon>Lophotrochozoa</taxon>
        <taxon>Mollusca</taxon>
        <taxon>Gastropoda</taxon>
        <taxon>Heterobranchia</taxon>
        <taxon>Euthyneura</taxon>
        <taxon>Panpulmonata</taxon>
        <taxon>Sacoglossa</taxon>
        <taxon>Placobranchoidea</taxon>
        <taxon>Plakobranchidae</taxon>
        <taxon>Elysia</taxon>
    </lineage>
</organism>
<dbReference type="GO" id="GO:0003676">
    <property type="term" value="F:nucleic acid binding"/>
    <property type="evidence" value="ECO:0007669"/>
    <property type="project" value="InterPro"/>
</dbReference>
<accession>A0AAE0ZTK5</accession>
<evidence type="ECO:0000313" key="2">
    <source>
        <dbReference type="EMBL" id="KAK3775309.1"/>
    </source>
</evidence>
<dbReference type="Gene3D" id="3.30.420.10">
    <property type="entry name" value="Ribonuclease H-like superfamily/Ribonuclease H"/>
    <property type="match status" value="1"/>
</dbReference>
<gene>
    <name evidence="2" type="ORF">RRG08_030978</name>
</gene>
<name>A0AAE0ZTK5_9GAST</name>
<evidence type="ECO:0000313" key="3">
    <source>
        <dbReference type="Proteomes" id="UP001283361"/>
    </source>
</evidence>
<dbReference type="InterPro" id="IPR036397">
    <property type="entry name" value="RNaseH_sf"/>
</dbReference>
<dbReference type="InterPro" id="IPR012337">
    <property type="entry name" value="RNaseH-like_sf"/>
</dbReference>
<dbReference type="InterPro" id="IPR050951">
    <property type="entry name" value="Retrovirus_Pol_polyprotein"/>
</dbReference>